<proteinExistence type="predicted"/>
<gene>
    <name evidence="2" type="ORF">FOZ74_00345</name>
</gene>
<dbReference type="AlphaFoldDB" id="A0A5B8RPN5"/>
<dbReference type="EMBL" id="CP042344">
    <property type="protein sequence ID" value="QEA11621.1"/>
    <property type="molecule type" value="Genomic_DNA"/>
</dbReference>
<dbReference type="Gene3D" id="1.20.120.520">
    <property type="entry name" value="nmb1532 protein domain like"/>
    <property type="match status" value="1"/>
</dbReference>
<evidence type="ECO:0000313" key="2">
    <source>
        <dbReference type="EMBL" id="QEA11621.1"/>
    </source>
</evidence>
<evidence type="ECO:0000313" key="3">
    <source>
        <dbReference type="Proteomes" id="UP000321199"/>
    </source>
</evidence>
<dbReference type="KEGG" id="cof:FOZ74_00345"/>
<protein>
    <submittedName>
        <fullName evidence="2">Hemerythrin domain-containing protein</fullName>
    </submittedName>
</protein>
<dbReference type="RefSeq" id="WP_146911142.1">
    <property type="nucleotide sequence ID" value="NZ_CP042344.1"/>
</dbReference>
<name>A0A5B8RPN5_9BURK</name>
<evidence type="ECO:0000259" key="1">
    <source>
        <dbReference type="Pfam" id="PF01814"/>
    </source>
</evidence>
<feature type="domain" description="Hemerythrin-like" evidence="1">
    <location>
        <begin position="4"/>
        <end position="133"/>
    </location>
</feature>
<keyword evidence="3" id="KW-1185">Reference proteome</keyword>
<dbReference type="Pfam" id="PF01814">
    <property type="entry name" value="Hemerythrin"/>
    <property type="match status" value="1"/>
</dbReference>
<dbReference type="InterPro" id="IPR012312">
    <property type="entry name" value="Hemerythrin-like"/>
</dbReference>
<reference evidence="2 3" key="1">
    <citation type="submission" date="2019-07" db="EMBL/GenBank/DDBJ databases">
        <title>Complete genome sequence of Comamonas sp. NLF 7-7 isolated from livestock.</title>
        <authorList>
            <person name="Kim D.H."/>
            <person name="Kim J.G."/>
        </authorList>
    </citation>
    <scope>NUCLEOTIDE SEQUENCE [LARGE SCALE GENOMIC DNA]</scope>
    <source>
        <strain evidence="2 3">NLF 7-7</strain>
    </source>
</reference>
<organism evidence="2 3">
    <name type="scientific">Comamonas flocculans</name>
    <dbReference type="NCBI Taxonomy" id="2597701"/>
    <lineage>
        <taxon>Bacteria</taxon>
        <taxon>Pseudomonadati</taxon>
        <taxon>Pseudomonadota</taxon>
        <taxon>Betaproteobacteria</taxon>
        <taxon>Burkholderiales</taxon>
        <taxon>Comamonadaceae</taxon>
        <taxon>Comamonas</taxon>
    </lineage>
</organism>
<dbReference type="OrthoDB" id="8809825at2"/>
<sequence length="137" mass="15724">MDTSRFVEQHTDILRAIKEMRDHSKAGVAENAQELSRAIMKLRSRVGLHLTTENKVLYPAIHALQDPDMTALAQRFQDEMQGLAQAFDDFCRRWRSAKALAADPEGFRSDANTVIKALHQRIQRENTLFYPRLTASR</sequence>
<accession>A0A5B8RPN5</accession>
<dbReference type="Proteomes" id="UP000321199">
    <property type="component" value="Chromosome"/>
</dbReference>